<protein>
    <submittedName>
        <fullName evidence="1">Uncharacterized protein</fullName>
    </submittedName>
</protein>
<evidence type="ECO:0000313" key="2">
    <source>
        <dbReference type="Proteomes" id="UP000807469"/>
    </source>
</evidence>
<dbReference type="EMBL" id="MU155847">
    <property type="protein sequence ID" value="KAF9470793.1"/>
    <property type="molecule type" value="Genomic_DNA"/>
</dbReference>
<comment type="caution">
    <text evidence="1">The sequence shown here is derived from an EMBL/GenBank/DDBJ whole genome shotgun (WGS) entry which is preliminary data.</text>
</comment>
<gene>
    <name evidence="1" type="ORF">BDN70DRAFT_901838</name>
</gene>
<accession>A0A9P5YJ48</accession>
<keyword evidence="2" id="KW-1185">Reference proteome</keyword>
<name>A0A9P5YJ48_9AGAR</name>
<dbReference type="AlphaFoldDB" id="A0A9P5YJ48"/>
<organism evidence="1 2">
    <name type="scientific">Pholiota conissans</name>
    <dbReference type="NCBI Taxonomy" id="109636"/>
    <lineage>
        <taxon>Eukaryota</taxon>
        <taxon>Fungi</taxon>
        <taxon>Dikarya</taxon>
        <taxon>Basidiomycota</taxon>
        <taxon>Agaricomycotina</taxon>
        <taxon>Agaricomycetes</taxon>
        <taxon>Agaricomycetidae</taxon>
        <taxon>Agaricales</taxon>
        <taxon>Agaricineae</taxon>
        <taxon>Strophariaceae</taxon>
        <taxon>Pholiota</taxon>
    </lineage>
</organism>
<evidence type="ECO:0000313" key="1">
    <source>
        <dbReference type="EMBL" id="KAF9470793.1"/>
    </source>
</evidence>
<proteinExistence type="predicted"/>
<sequence length="187" mass="20734">MLARVWKPVRVLSKDMAGTCAGRACQTLAEPASVVGGGLWVVRVRVIGGLPPTLGALAGGALVPVAPSRTQRRGSLCGYSTAVRAGYAEARRVLERRMSMWVGTTLNVQRWRRRWRLEGLGVTWKRTHKEEVDATNAWRRWKNRGGYEQGVRGGGRSGAYLPVSEPTSLSRAEGQSRMWHLEQVRRV</sequence>
<dbReference type="Proteomes" id="UP000807469">
    <property type="component" value="Unassembled WGS sequence"/>
</dbReference>
<reference evidence="1" key="1">
    <citation type="submission" date="2020-11" db="EMBL/GenBank/DDBJ databases">
        <authorList>
            <consortium name="DOE Joint Genome Institute"/>
            <person name="Ahrendt S."/>
            <person name="Riley R."/>
            <person name="Andreopoulos W."/>
            <person name="Labutti K."/>
            <person name="Pangilinan J."/>
            <person name="Ruiz-Duenas F.J."/>
            <person name="Barrasa J.M."/>
            <person name="Sanchez-Garcia M."/>
            <person name="Camarero S."/>
            <person name="Miyauchi S."/>
            <person name="Serrano A."/>
            <person name="Linde D."/>
            <person name="Babiker R."/>
            <person name="Drula E."/>
            <person name="Ayuso-Fernandez I."/>
            <person name="Pacheco R."/>
            <person name="Padilla G."/>
            <person name="Ferreira P."/>
            <person name="Barriuso J."/>
            <person name="Kellner H."/>
            <person name="Castanera R."/>
            <person name="Alfaro M."/>
            <person name="Ramirez L."/>
            <person name="Pisabarro A.G."/>
            <person name="Kuo A."/>
            <person name="Tritt A."/>
            <person name="Lipzen A."/>
            <person name="He G."/>
            <person name="Yan M."/>
            <person name="Ng V."/>
            <person name="Cullen D."/>
            <person name="Martin F."/>
            <person name="Rosso M.-N."/>
            <person name="Henrissat B."/>
            <person name="Hibbett D."/>
            <person name="Martinez A.T."/>
            <person name="Grigoriev I.V."/>
        </authorList>
    </citation>
    <scope>NUCLEOTIDE SEQUENCE</scope>
    <source>
        <strain evidence="1">CIRM-BRFM 674</strain>
    </source>
</reference>